<name>A0AAE7TGF9_9BRAD</name>
<dbReference type="KEGG" id="barh:WN72_13195"/>
<sequence length="215" mass="24781">MRMPKYEKLRNARLYGAMHQPKASRISAVLNSPLFLWVLTALFVTAAGSYFSQVQKCMSDADAAADKFDLLENERWKREYYFKHALATMKTFAEVREAKDRYMPSSSDFKSKTAWDLQVEQFHILRRAVPGDDRPFRKQGFFSEKLVEDLASDPHSSVMPILSEDDYKMPDTIFKLSSNCSPRAVFRQILTGEQYVLRGAMQPVPVKLPDVRKIP</sequence>
<dbReference type="Proteomes" id="UP000594015">
    <property type="component" value="Chromosome"/>
</dbReference>
<evidence type="ECO:0000313" key="1">
    <source>
        <dbReference type="EMBL" id="QOZ67164.1"/>
    </source>
</evidence>
<evidence type="ECO:0000313" key="2">
    <source>
        <dbReference type="Proteomes" id="UP000594015"/>
    </source>
</evidence>
<protein>
    <submittedName>
        <fullName evidence="1">Uncharacterized protein</fullName>
    </submittedName>
</protein>
<organism evidence="1 2">
    <name type="scientific">Bradyrhizobium arachidis</name>
    <dbReference type="NCBI Taxonomy" id="858423"/>
    <lineage>
        <taxon>Bacteria</taxon>
        <taxon>Pseudomonadati</taxon>
        <taxon>Pseudomonadota</taxon>
        <taxon>Alphaproteobacteria</taxon>
        <taxon>Hyphomicrobiales</taxon>
        <taxon>Nitrobacteraceae</taxon>
        <taxon>Bradyrhizobium</taxon>
    </lineage>
</organism>
<dbReference type="AlphaFoldDB" id="A0AAE7TGF9"/>
<proteinExistence type="predicted"/>
<dbReference type="EMBL" id="CP030050">
    <property type="protein sequence ID" value="QOZ67164.1"/>
    <property type="molecule type" value="Genomic_DNA"/>
</dbReference>
<reference evidence="1 2" key="1">
    <citation type="submission" date="2018-06" db="EMBL/GenBank/DDBJ databases">
        <title>Comparative genomics of Bradyrhizobium nodulating Arachidis hypogaea.</title>
        <authorList>
            <person name="Li Y."/>
        </authorList>
    </citation>
    <scope>NUCLEOTIDE SEQUENCE [LARGE SCALE GENOMIC DNA]</scope>
    <source>
        <strain evidence="1 2">CCBAU 051107</strain>
    </source>
</reference>
<gene>
    <name evidence="1" type="ORF">WN72_13195</name>
</gene>
<dbReference type="RefSeq" id="WP_092217937.1">
    <property type="nucleotide sequence ID" value="NZ_CP030050.1"/>
</dbReference>
<accession>A0AAE7TGF9</accession>